<gene>
    <name evidence="10" type="primary">recJ</name>
    <name evidence="10" type="ORF">JR050_18770</name>
</gene>
<dbReference type="InterPro" id="IPR001667">
    <property type="entry name" value="DDH_dom"/>
</dbReference>
<evidence type="ECO:0000259" key="9">
    <source>
        <dbReference type="Pfam" id="PF17768"/>
    </source>
</evidence>
<proteinExistence type="inferred from homology"/>
<dbReference type="Proteomes" id="UP001518925">
    <property type="component" value="Unassembled WGS sequence"/>
</dbReference>
<evidence type="ECO:0000256" key="4">
    <source>
        <dbReference type="ARBA" id="ARBA00022801"/>
    </source>
</evidence>
<dbReference type="InterPro" id="IPR041122">
    <property type="entry name" value="RecJ_OB"/>
</dbReference>
<evidence type="ECO:0000259" key="8">
    <source>
        <dbReference type="Pfam" id="PF10141"/>
    </source>
</evidence>
<dbReference type="EMBL" id="JAFELM010000044">
    <property type="protein sequence ID" value="MBM6619709.1"/>
    <property type="molecule type" value="Genomic_DNA"/>
</dbReference>
<dbReference type="Gene3D" id="3.90.1640.30">
    <property type="match status" value="1"/>
</dbReference>
<reference evidence="10 11" key="1">
    <citation type="submission" date="2021-02" db="EMBL/GenBank/DDBJ databases">
        <title>Bacillus sp. RD4P76, an endophyte from a halophyte.</title>
        <authorList>
            <person name="Sun J.-Q."/>
        </authorList>
    </citation>
    <scope>NUCLEOTIDE SEQUENCE [LARGE SCALE GENOMIC DNA]</scope>
    <source>
        <strain evidence="10 11">RD4P76</strain>
    </source>
</reference>
<dbReference type="InterPro" id="IPR038763">
    <property type="entry name" value="DHH_sf"/>
</dbReference>
<evidence type="ECO:0000256" key="1">
    <source>
        <dbReference type="ARBA" id="ARBA00005915"/>
    </source>
</evidence>
<dbReference type="Pfam" id="PF01368">
    <property type="entry name" value="DHH"/>
    <property type="match status" value="1"/>
</dbReference>
<keyword evidence="3" id="KW-0540">Nuclease</keyword>
<evidence type="ECO:0000256" key="3">
    <source>
        <dbReference type="ARBA" id="ARBA00022722"/>
    </source>
</evidence>
<evidence type="ECO:0000259" key="6">
    <source>
        <dbReference type="Pfam" id="PF01368"/>
    </source>
</evidence>
<dbReference type="InterPro" id="IPR018779">
    <property type="entry name" value="RecJ_C"/>
</dbReference>
<evidence type="ECO:0000256" key="2">
    <source>
        <dbReference type="ARBA" id="ARBA00019841"/>
    </source>
</evidence>
<evidence type="ECO:0000256" key="5">
    <source>
        <dbReference type="ARBA" id="ARBA00022839"/>
    </source>
</evidence>
<dbReference type="RefSeq" id="WP_204205196.1">
    <property type="nucleotide sequence ID" value="NZ_JAFELM010000044.1"/>
</dbReference>
<dbReference type="Pfam" id="PF02272">
    <property type="entry name" value="DHHA1"/>
    <property type="match status" value="1"/>
</dbReference>
<dbReference type="PANTHER" id="PTHR30255:SF2">
    <property type="entry name" value="SINGLE-STRANDED-DNA-SPECIFIC EXONUCLEASE RECJ"/>
    <property type="match status" value="1"/>
</dbReference>
<comment type="similarity">
    <text evidence="1">Belongs to the RecJ family.</text>
</comment>
<dbReference type="NCBIfam" id="TIGR00644">
    <property type="entry name" value="recJ"/>
    <property type="match status" value="1"/>
</dbReference>
<dbReference type="Pfam" id="PF10141">
    <property type="entry name" value="ssDNA-exonuc_C"/>
    <property type="match status" value="1"/>
</dbReference>
<feature type="domain" description="Single-stranded-DNA-specific exonuclease RecJ C-terminal" evidence="8">
    <location>
        <begin position="568"/>
        <end position="769"/>
    </location>
</feature>
<accession>A0ABS2DML2</accession>
<dbReference type="InterPro" id="IPR051673">
    <property type="entry name" value="SSDNA_exonuclease_RecJ"/>
</dbReference>
<keyword evidence="5 10" id="KW-0269">Exonuclease</keyword>
<dbReference type="PANTHER" id="PTHR30255">
    <property type="entry name" value="SINGLE-STRANDED-DNA-SPECIFIC EXONUCLEASE RECJ"/>
    <property type="match status" value="1"/>
</dbReference>
<comment type="caution">
    <text evidence="10">The sequence shown here is derived from an EMBL/GenBank/DDBJ whole genome shotgun (WGS) entry which is preliminary data.</text>
</comment>
<protein>
    <recommendedName>
        <fullName evidence="2">Single-stranded-DNA-specific exonuclease RecJ</fullName>
    </recommendedName>
</protein>
<dbReference type="InterPro" id="IPR003156">
    <property type="entry name" value="DHHA1_dom"/>
</dbReference>
<dbReference type="InterPro" id="IPR004610">
    <property type="entry name" value="RecJ"/>
</dbReference>
<dbReference type="Gene3D" id="3.10.310.30">
    <property type="match status" value="1"/>
</dbReference>
<feature type="domain" description="DHHA1" evidence="7">
    <location>
        <begin position="346"/>
        <end position="439"/>
    </location>
</feature>
<feature type="domain" description="DDH" evidence="6">
    <location>
        <begin position="82"/>
        <end position="226"/>
    </location>
</feature>
<evidence type="ECO:0000313" key="10">
    <source>
        <dbReference type="EMBL" id="MBM6619709.1"/>
    </source>
</evidence>
<dbReference type="Pfam" id="PF17768">
    <property type="entry name" value="RecJ_OB"/>
    <property type="match status" value="1"/>
</dbReference>
<keyword evidence="11" id="KW-1185">Reference proteome</keyword>
<evidence type="ECO:0000259" key="7">
    <source>
        <dbReference type="Pfam" id="PF02272"/>
    </source>
</evidence>
<dbReference type="GO" id="GO:0004527">
    <property type="term" value="F:exonuclease activity"/>
    <property type="evidence" value="ECO:0007669"/>
    <property type="project" value="UniProtKB-KW"/>
</dbReference>
<evidence type="ECO:0000313" key="11">
    <source>
        <dbReference type="Proteomes" id="UP001518925"/>
    </source>
</evidence>
<sequence>MFSSKTRWMQKEVNEQVTEQLMNGLSVPKLIANLLITRGINTVEDAQTFLNIESQPFHSPFLLDGMEETVARIKLAINNNEKILVFGDYDADGVSSTTVMIGALRMLGATADFYIPNRFSEGYGPNSGAFQWAYDEGYRLIITVDTGISALNEANFAKQLGIDLIITDHHEPGPTLPAAFSIIHPKKLGGEYPFHELAGVGVALKVAQALLEEVPQDFLAFAAIGTIADLVPLHDENRLIARKGIKALQQTKNPGILALLKACNVNQSEVSEETIGFSIGPRINAVGRLGDADPAVDLFLTKDPDEAASIADEMNAINKERQMIVNEITQEAIDMIEAEFPLTDHSVLIIAKEDWNAGVVGIVASRLVEKYYRPTIVLSIDREKNIAKGSARSIEGFDLFENLSTCRDILPHFGGHTMAAGMTLSLEHVDELRKRLNLLANEKLTDEDFIPVTHVDIECRIEDVTIDTIKQLNLLSPYGVGNPKPKVAIHDNAISQMKKIGSDQSHLKILLEDAGTTLDGIAFGFGHVTDHISPLAKISVLGELSINEWNNHLKPQIMVNDIWVREWQLFDLRGNKSNSKQVALLKDNDKIVTFHPESIQSLQLQSYTDKIFVYDEQSLEDLESTIESIFFADLPSTTQSIRTIIEKVKPKRVYCLFHPKETHFFATIPTREHFKWFYAFLTKNKELNLSIHGEKLAKSRGWSKETIDFMSKVFFELEFVTIKNGIITLSNQPTKRDLTESKTYSQKQDQIEIENELLYSSYSQLKNWFDHVYTGLVTV</sequence>
<feature type="domain" description="RecJ OB" evidence="9">
    <location>
        <begin position="455"/>
        <end position="561"/>
    </location>
</feature>
<dbReference type="SUPFAM" id="SSF64182">
    <property type="entry name" value="DHH phosphoesterases"/>
    <property type="match status" value="1"/>
</dbReference>
<name>A0ABS2DML2_9BACI</name>
<keyword evidence="4" id="KW-0378">Hydrolase</keyword>
<organism evidence="10 11">
    <name type="scientific">Bacillus suaedaesalsae</name>
    <dbReference type="NCBI Taxonomy" id="2810349"/>
    <lineage>
        <taxon>Bacteria</taxon>
        <taxon>Bacillati</taxon>
        <taxon>Bacillota</taxon>
        <taxon>Bacilli</taxon>
        <taxon>Bacillales</taxon>
        <taxon>Bacillaceae</taxon>
        <taxon>Bacillus</taxon>
    </lineage>
</organism>